<feature type="compositionally biased region" description="Polar residues" evidence="1">
    <location>
        <begin position="169"/>
        <end position="186"/>
    </location>
</feature>
<dbReference type="EMBL" id="HE600909">
    <property type="protein sequence ID" value="CAR98929.1"/>
    <property type="molecule type" value="Genomic_DNA"/>
</dbReference>
<dbReference type="RefSeq" id="XP_045098496.1">
    <property type="nucleotide sequence ID" value="XM_045235467.1"/>
</dbReference>
<reference evidence="2 3" key="2">
    <citation type="journal article" date="2011" name="PLoS Genet.">
        <title>Caenorhabditis briggsae recombinant inbred line genotypes reveal inter-strain incompatibility and the evolution of recombination.</title>
        <authorList>
            <person name="Ross J.A."/>
            <person name="Koboldt D.C."/>
            <person name="Staisch J.E."/>
            <person name="Chamberlin H.M."/>
            <person name="Gupta B.P."/>
            <person name="Miller R.D."/>
            <person name="Baird S.E."/>
            <person name="Haag E.S."/>
        </authorList>
    </citation>
    <scope>NUCLEOTIDE SEQUENCE [LARGE SCALE GENOMIC DNA]</scope>
    <source>
        <strain evidence="2 3">AF16</strain>
    </source>
</reference>
<proteinExistence type="predicted"/>
<dbReference type="HOGENOM" id="CLU_1455653_0_0_1"/>
<dbReference type="GeneID" id="68917807"/>
<organism evidence="2 3">
    <name type="scientific">Caenorhabditis briggsae</name>
    <dbReference type="NCBI Taxonomy" id="6238"/>
    <lineage>
        <taxon>Eukaryota</taxon>
        <taxon>Metazoa</taxon>
        <taxon>Ecdysozoa</taxon>
        <taxon>Nematoda</taxon>
        <taxon>Chromadorea</taxon>
        <taxon>Rhabditida</taxon>
        <taxon>Rhabditina</taxon>
        <taxon>Rhabditomorpha</taxon>
        <taxon>Rhabditoidea</taxon>
        <taxon>Rhabditidae</taxon>
        <taxon>Peloderinae</taxon>
        <taxon>Caenorhabditis</taxon>
    </lineage>
</organism>
<sequence>MKTRSYQHLKSPKFHINLLFITLTFANLQKSKKSTTVSCEFISKSRMKKRETQRQRKDGKFSIETSSFQRIGMKCSINNILLQVFVTCLNFRFSVICYQRYHKLSEYVSQTTSNCQATKDTTGRTDTKTRTTKTTEKTRNDEYYERNNGNRMAKKNSAQRKQSNHQKESSPSSDIMTPTQSSHVEI</sequence>
<dbReference type="CTD" id="68917807"/>
<name>B6IG99_CAEBR</name>
<dbReference type="InParanoid" id="B6IG99"/>
<dbReference type="Proteomes" id="UP000008549">
    <property type="component" value="Unassembled WGS sequence"/>
</dbReference>
<keyword evidence="3" id="KW-1185">Reference proteome</keyword>
<evidence type="ECO:0000313" key="2">
    <source>
        <dbReference type="EMBL" id="CAR98929.1"/>
    </source>
</evidence>
<feature type="compositionally biased region" description="Basic and acidic residues" evidence="1">
    <location>
        <begin position="121"/>
        <end position="145"/>
    </location>
</feature>
<gene>
    <name evidence="2" type="ORF">CBG26327</name>
    <name evidence="2" type="ORF">CBG_26327</name>
</gene>
<evidence type="ECO:0000256" key="1">
    <source>
        <dbReference type="SAM" id="MobiDB-lite"/>
    </source>
</evidence>
<accession>B6IG99</accession>
<feature type="region of interest" description="Disordered" evidence="1">
    <location>
        <begin position="115"/>
        <end position="186"/>
    </location>
</feature>
<reference evidence="2 3" key="1">
    <citation type="journal article" date="2003" name="PLoS Biol.">
        <title>The genome sequence of Caenorhabditis briggsae: a platform for comparative genomics.</title>
        <authorList>
            <person name="Stein L.D."/>
            <person name="Bao Z."/>
            <person name="Blasiar D."/>
            <person name="Blumenthal T."/>
            <person name="Brent M.R."/>
            <person name="Chen N."/>
            <person name="Chinwalla A."/>
            <person name="Clarke L."/>
            <person name="Clee C."/>
            <person name="Coghlan A."/>
            <person name="Coulson A."/>
            <person name="D'Eustachio P."/>
            <person name="Fitch D.H."/>
            <person name="Fulton L.A."/>
            <person name="Fulton R.E."/>
            <person name="Griffiths-Jones S."/>
            <person name="Harris T.W."/>
            <person name="Hillier L.W."/>
            <person name="Kamath R."/>
            <person name="Kuwabara P.E."/>
            <person name="Mardis E.R."/>
            <person name="Marra M.A."/>
            <person name="Miner T.L."/>
            <person name="Minx P."/>
            <person name="Mullikin J.C."/>
            <person name="Plumb R.W."/>
            <person name="Rogers J."/>
            <person name="Schein J.E."/>
            <person name="Sohrmann M."/>
            <person name="Spieth J."/>
            <person name="Stajich J.E."/>
            <person name="Wei C."/>
            <person name="Willey D."/>
            <person name="Wilson R.K."/>
            <person name="Durbin R."/>
            <person name="Waterston R.H."/>
        </authorList>
    </citation>
    <scope>NUCLEOTIDE SEQUENCE [LARGE SCALE GENOMIC DNA]</scope>
    <source>
        <strain evidence="2 3">AF16</strain>
    </source>
</reference>
<dbReference type="AlphaFoldDB" id="B6IG99"/>
<protein>
    <submittedName>
        <fullName evidence="2">Protein CBG26327</fullName>
    </submittedName>
</protein>
<feature type="compositionally biased region" description="Basic residues" evidence="1">
    <location>
        <begin position="152"/>
        <end position="164"/>
    </location>
</feature>
<evidence type="ECO:0000313" key="3">
    <source>
        <dbReference type="Proteomes" id="UP000008549"/>
    </source>
</evidence>
<dbReference type="KEGG" id="cbr:CBG_26327"/>